<dbReference type="GO" id="GO:0006707">
    <property type="term" value="P:cholesterol catabolic process"/>
    <property type="evidence" value="ECO:0007669"/>
    <property type="project" value="TreeGrafter"/>
</dbReference>
<dbReference type="Pfam" id="PF00067">
    <property type="entry name" value="p450"/>
    <property type="match status" value="1"/>
</dbReference>
<keyword evidence="6 9" id="KW-0408">Iron</keyword>
<keyword evidence="3 9" id="KW-0349">Heme</keyword>
<evidence type="ECO:0000256" key="6">
    <source>
        <dbReference type="ARBA" id="ARBA00023004"/>
    </source>
</evidence>
<comment type="caution">
    <text evidence="10">The sequence shown here is derived from an EMBL/GenBank/DDBJ whole genome shotgun (WGS) entry which is preliminary data.</text>
</comment>
<reference evidence="10 11" key="1">
    <citation type="submission" date="2019-02" db="EMBL/GenBank/DDBJ databases">
        <title>Draft genome sequence of Amycolatopsis sp. 8-3EHSu isolated from roots of Suaeda maritima.</title>
        <authorList>
            <person name="Duangmal K."/>
            <person name="Chantavorakit T."/>
        </authorList>
    </citation>
    <scope>NUCLEOTIDE SEQUENCE [LARGE SCALE GENOMIC DNA]</scope>
    <source>
        <strain evidence="10 11">8-3EHSu</strain>
    </source>
</reference>
<evidence type="ECO:0000256" key="9">
    <source>
        <dbReference type="RuleBase" id="RU000461"/>
    </source>
</evidence>
<name>A0A4Q7J2Z9_9PSEU</name>
<dbReference type="Proteomes" id="UP000292003">
    <property type="component" value="Unassembled WGS sequence"/>
</dbReference>
<protein>
    <submittedName>
        <fullName evidence="10">Cytochrome P450</fullName>
    </submittedName>
</protein>
<dbReference type="GO" id="GO:0036199">
    <property type="term" value="F:cholest-4-en-3-one 26-monooxygenase activity"/>
    <property type="evidence" value="ECO:0007669"/>
    <property type="project" value="TreeGrafter"/>
</dbReference>
<dbReference type="AlphaFoldDB" id="A0A4Q7J2Z9"/>
<dbReference type="Gene3D" id="1.10.630.10">
    <property type="entry name" value="Cytochrome P450"/>
    <property type="match status" value="1"/>
</dbReference>
<dbReference type="PROSITE" id="PS00086">
    <property type="entry name" value="CYTOCHROME_P450"/>
    <property type="match status" value="1"/>
</dbReference>
<dbReference type="InterPro" id="IPR017972">
    <property type="entry name" value="Cyt_P450_CS"/>
</dbReference>
<proteinExistence type="inferred from homology"/>
<evidence type="ECO:0000256" key="2">
    <source>
        <dbReference type="ARBA" id="ARBA00010617"/>
    </source>
</evidence>
<evidence type="ECO:0000256" key="5">
    <source>
        <dbReference type="ARBA" id="ARBA00023002"/>
    </source>
</evidence>
<dbReference type="CDD" id="cd11032">
    <property type="entry name" value="P450_EryK-like"/>
    <property type="match status" value="1"/>
</dbReference>
<dbReference type="GO" id="GO:0020037">
    <property type="term" value="F:heme binding"/>
    <property type="evidence" value="ECO:0007669"/>
    <property type="project" value="InterPro"/>
</dbReference>
<dbReference type="InterPro" id="IPR002397">
    <property type="entry name" value="Cyt_P450_B"/>
</dbReference>
<evidence type="ECO:0000313" key="11">
    <source>
        <dbReference type="Proteomes" id="UP000292003"/>
    </source>
</evidence>
<dbReference type="GO" id="GO:0008395">
    <property type="term" value="F:steroid hydroxylase activity"/>
    <property type="evidence" value="ECO:0007669"/>
    <property type="project" value="TreeGrafter"/>
</dbReference>
<accession>A0A4Q7J2Z9</accession>
<dbReference type="EMBL" id="SFCC01000013">
    <property type="protein sequence ID" value="RZQ61319.1"/>
    <property type="molecule type" value="Genomic_DNA"/>
</dbReference>
<gene>
    <name evidence="10" type="ORF">EWH70_25760</name>
</gene>
<keyword evidence="4 9" id="KW-0479">Metal-binding</keyword>
<dbReference type="PRINTS" id="PR00359">
    <property type="entry name" value="BP450"/>
</dbReference>
<dbReference type="GO" id="GO:0005506">
    <property type="term" value="F:iron ion binding"/>
    <property type="evidence" value="ECO:0007669"/>
    <property type="project" value="InterPro"/>
</dbReference>
<dbReference type="PANTHER" id="PTHR46696:SF4">
    <property type="entry name" value="BIOTIN BIOSYNTHESIS CYTOCHROME P450"/>
    <property type="match status" value="1"/>
</dbReference>
<sequence>MNGPLPADPVEFDERMGAWFVTGYPEAQQVLGDPGTFSSDISPYFPHADRDQAAEDLNAGNLLLMDGAFHRQRRKVLSQAFTPRVVADLEPRITEIVTELADGLAGRDEFDFVEEIAYPLPVTVIAELLGIPATDRKLFAYWADKLMESKIVHYETDPGVDVQAAARAAVAEYLPMMDYLAEHAAGRRRRPGEDLLSRLVHAEVDGERLTDAEITSFGALLLIAGHVTTTLLLGSTIMCLDRYRDAAAAVRRDRSLVPAALEESLRLISPVPGVWRATTRDTEIGGRALPGGQLVTALVGAANRDPRRFADPATYDLTRDPNPHLGFGRGAHFCLGAPLARLEGRIALNILLDRFGDLRTIPDDPPVFHPALDMCGARHLPVRVS</sequence>
<evidence type="ECO:0000256" key="3">
    <source>
        <dbReference type="ARBA" id="ARBA00022617"/>
    </source>
</evidence>
<dbReference type="OrthoDB" id="4133219at2"/>
<comment type="function">
    <text evidence="8">Involved in the coupling of aromatic side chains of the heptapeptide of vancomycin.</text>
</comment>
<evidence type="ECO:0000256" key="4">
    <source>
        <dbReference type="ARBA" id="ARBA00022723"/>
    </source>
</evidence>
<dbReference type="InterPro" id="IPR001128">
    <property type="entry name" value="Cyt_P450"/>
</dbReference>
<dbReference type="PANTHER" id="PTHR46696">
    <property type="entry name" value="P450, PUTATIVE (EUROFUNG)-RELATED"/>
    <property type="match status" value="1"/>
</dbReference>
<comment type="similarity">
    <text evidence="2 9">Belongs to the cytochrome P450 family.</text>
</comment>
<dbReference type="InterPro" id="IPR036396">
    <property type="entry name" value="Cyt_P450_sf"/>
</dbReference>
<organism evidence="10 11">
    <name type="scientific">Amycolatopsis suaedae</name>
    <dbReference type="NCBI Taxonomy" id="2510978"/>
    <lineage>
        <taxon>Bacteria</taxon>
        <taxon>Bacillati</taxon>
        <taxon>Actinomycetota</taxon>
        <taxon>Actinomycetes</taxon>
        <taxon>Pseudonocardiales</taxon>
        <taxon>Pseudonocardiaceae</taxon>
        <taxon>Amycolatopsis</taxon>
    </lineage>
</organism>
<dbReference type="SUPFAM" id="SSF48264">
    <property type="entry name" value="Cytochrome P450"/>
    <property type="match status" value="1"/>
</dbReference>
<comment type="pathway">
    <text evidence="1">Antibiotic biosynthesis; vancomycin biosynthesis.</text>
</comment>
<evidence type="ECO:0000313" key="10">
    <source>
        <dbReference type="EMBL" id="RZQ61319.1"/>
    </source>
</evidence>
<keyword evidence="7 9" id="KW-0503">Monooxygenase</keyword>
<evidence type="ECO:0000256" key="7">
    <source>
        <dbReference type="ARBA" id="ARBA00023033"/>
    </source>
</evidence>
<evidence type="ECO:0000256" key="8">
    <source>
        <dbReference type="ARBA" id="ARBA00055433"/>
    </source>
</evidence>
<keyword evidence="5 9" id="KW-0560">Oxidoreductase</keyword>
<keyword evidence="11" id="KW-1185">Reference proteome</keyword>
<dbReference type="FunFam" id="1.10.630.10:FF:000018">
    <property type="entry name" value="Cytochrome P450 monooxygenase"/>
    <property type="match status" value="1"/>
</dbReference>
<evidence type="ECO:0000256" key="1">
    <source>
        <dbReference type="ARBA" id="ARBA00004660"/>
    </source>
</evidence>